<sequence>MGDSSASKPATNSLQRPSNPTQPPKKCCLGLIDYLSHNKTPLSMFKQNPLSSSKLICKLTGDTINKSEEHIWKHINGKRFLHKLEKEEEKLMSEKKEIEEETGKHISEVRNSDEKDSHSEEPDFWVPPVGSRWDFDDGGDRWAAGSGSKEDDNDEDAANEDEDGKESLELSKRQDKVDVHRSQSQQLCVKKEEEQAKFDTVMLEAKKFNK</sequence>
<dbReference type="Pfam" id="PF05477">
    <property type="entry name" value="SURF2"/>
    <property type="match status" value="1"/>
</dbReference>
<feature type="compositionally biased region" description="Acidic residues" evidence="1">
    <location>
        <begin position="151"/>
        <end position="164"/>
    </location>
</feature>
<dbReference type="AlphaFoldDB" id="A0AAN8VED2"/>
<dbReference type="PANTHER" id="PTHR47854:SF1">
    <property type="entry name" value="SURFEIT LOCUS PROTEIN 2 (SURF2)"/>
    <property type="match status" value="1"/>
</dbReference>
<feature type="region of interest" description="Disordered" evidence="1">
    <location>
        <begin position="92"/>
        <end position="188"/>
    </location>
</feature>
<protein>
    <submittedName>
        <fullName evidence="2">Surfeit locus protein 2</fullName>
    </submittedName>
</protein>
<name>A0AAN8VED2_9MAGN</name>
<evidence type="ECO:0000256" key="1">
    <source>
        <dbReference type="SAM" id="MobiDB-lite"/>
    </source>
</evidence>
<dbReference type="EMBL" id="JBAMMX010000014">
    <property type="protein sequence ID" value="KAK6928401.1"/>
    <property type="molecule type" value="Genomic_DNA"/>
</dbReference>
<feature type="region of interest" description="Disordered" evidence="1">
    <location>
        <begin position="1"/>
        <end position="25"/>
    </location>
</feature>
<organism evidence="2 3">
    <name type="scientific">Dillenia turbinata</name>
    <dbReference type="NCBI Taxonomy" id="194707"/>
    <lineage>
        <taxon>Eukaryota</taxon>
        <taxon>Viridiplantae</taxon>
        <taxon>Streptophyta</taxon>
        <taxon>Embryophyta</taxon>
        <taxon>Tracheophyta</taxon>
        <taxon>Spermatophyta</taxon>
        <taxon>Magnoliopsida</taxon>
        <taxon>eudicotyledons</taxon>
        <taxon>Gunneridae</taxon>
        <taxon>Pentapetalae</taxon>
        <taxon>Dilleniales</taxon>
        <taxon>Dilleniaceae</taxon>
        <taxon>Dillenia</taxon>
    </lineage>
</organism>
<comment type="caution">
    <text evidence="2">The sequence shown here is derived from an EMBL/GenBank/DDBJ whole genome shotgun (WGS) entry which is preliminary data.</text>
</comment>
<evidence type="ECO:0000313" key="2">
    <source>
        <dbReference type="EMBL" id="KAK6928401.1"/>
    </source>
</evidence>
<gene>
    <name evidence="2" type="ORF">RJ641_006992</name>
</gene>
<feature type="compositionally biased region" description="Basic and acidic residues" evidence="1">
    <location>
        <begin position="92"/>
        <end position="121"/>
    </location>
</feature>
<dbReference type="Proteomes" id="UP001370490">
    <property type="component" value="Unassembled WGS sequence"/>
</dbReference>
<dbReference type="PANTHER" id="PTHR47854">
    <property type="entry name" value="SURFEIT LOCUS PROTEIN 2 (SURF2)"/>
    <property type="match status" value="1"/>
</dbReference>
<feature type="compositionally biased region" description="Polar residues" evidence="1">
    <location>
        <begin position="1"/>
        <end position="19"/>
    </location>
</feature>
<feature type="compositionally biased region" description="Basic and acidic residues" evidence="1">
    <location>
        <begin position="165"/>
        <end position="181"/>
    </location>
</feature>
<keyword evidence="3" id="KW-1185">Reference proteome</keyword>
<accession>A0AAN8VED2</accession>
<reference evidence="2 3" key="1">
    <citation type="submission" date="2023-12" db="EMBL/GenBank/DDBJ databases">
        <title>A high-quality genome assembly for Dillenia turbinata (Dilleniales).</title>
        <authorList>
            <person name="Chanderbali A."/>
        </authorList>
    </citation>
    <scope>NUCLEOTIDE SEQUENCE [LARGE SCALE GENOMIC DNA]</scope>
    <source>
        <strain evidence="2">LSX21</strain>
        <tissue evidence="2">Leaf</tissue>
    </source>
</reference>
<dbReference type="InterPro" id="IPR008833">
    <property type="entry name" value="Surf2"/>
</dbReference>
<proteinExistence type="predicted"/>
<evidence type="ECO:0000313" key="3">
    <source>
        <dbReference type="Proteomes" id="UP001370490"/>
    </source>
</evidence>